<organism evidence="8 9">
    <name type="scientific">Huso huso</name>
    <name type="common">Beluga</name>
    <name type="synonym">Acipenser huso</name>
    <dbReference type="NCBI Taxonomy" id="61971"/>
    <lineage>
        <taxon>Eukaryota</taxon>
        <taxon>Metazoa</taxon>
        <taxon>Chordata</taxon>
        <taxon>Craniata</taxon>
        <taxon>Vertebrata</taxon>
        <taxon>Euteleostomi</taxon>
        <taxon>Actinopterygii</taxon>
        <taxon>Chondrostei</taxon>
        <taxon>Acipenseriformes</taxon>
        <taxon>Acipenseridae</taxon>
        <taxon>Huso</taxon>
    </lineage>
</organism>
<dbReference type="PANTHER" id="PTHR33690">
    <property type="entry name" value="DUF4605 DOMAIN-CONTAINING PROTEIN"/>
    <property type="match status" value="1"/>
</dbReference>
<keyword evidence="9" id="KW-1185">Reference proteome</keyword>
<evidence type="ECO:0000256" key="6">
    <source>
        <dbReference type="SAM" id="Phobius"/>
    </source>
</evidence>
<evidence type="ECO:0000256" key="2">
    <source>
        <dbReference type="ARBA" id="ARBA00006165"/>
    </source>
</evidence>
<keyword evidence="4 6" id="KW-1133">Transmembrane helix</keyword>
<gene>
    <name evidence="8" type="ORF">HHUSO_G16424</name>
</gene>
<comment type="caution">
    <text evidence="8">The sequence shown here is derived from an EMBL/GenBank/DDBJ whole genome shotgun (WGS) entry which is preliminary data.</text>
</comment>
<accession>A0ABR0ZAR5</accession>
<evidence type="ECO:0000313" key="8">
    <source>
        <dbReference type="EMBL" id="KAK6481897.1"/>
    </source>
</evidence>
<proteinExistence type="inferred from homology"/>
<reference evidence="8 9" key="1">
    <citation type="submission" date="2021-05" db="EMBL/GenBank/DDBJ databases">
        <authorList>
            <person name="Zahm M."/>
            <person name="Klopp C."/>
            <person name="Cabau C."/>
            <person name="Kuhl H."/>
            <person name="Suciu R."/>
            <person name="Ciorpac M."/>
            <person name="Holostenco D."/>
            <person name="Gessner J."/>
            <person name="Wuertz S."/>
            <person name="Hohne C."/>
            <person name="Stock M."/>
            <person name="Gislard M."/>
            <person name="Lluch J."/>
            <person name="Milhes M."/>
            <person name="Lampietro C."/>
            <person name="Lopez Roques C."/>
            <person name="Donnadieu C."/>
            <person name="Du K."/>
            <person name="Schartl M."/>
            <person name="Guiguen Y."/>
        </authorList>
    </citation>
    <scope>NUCLEOTIDE SEQUENCE [LARGE SCALE GENOMIC DNA]</scope>
    <source>
        <strain evidence="8">Hh-F2</strain>
        <tissue evidence="8">Blood</tissue>
    </source>
</reference>
<evidence type="ECO:0000313" key="9">
    <source>
        <dbReference type="Proteomes" id="UP001369086"/>
    </source>
</evidence>
<dbReference type="EMBL" id="JAHFZB010000014">
    <property type="protein sequence ID" value="KAK6481897.1"/>
    <property type="molecule type" value="Genomic_DNA"/>
</dbReference>
<evidence type="ECO:0000256" key="1">
    <source>
        <dbReference type="ARBA" id="ARBA00004167"/>
    </source>
</evidence>
<dbReference type="Pfam" id="PF15378">
    <property type="entry name" value="DUF4605"/>
    <property type="match status" value="1"/>
</dbReference>
<dbReference type="InterPro" id="IPR027953">
    <property type="entry name" value="DUF4605"/>
</dbReference>
<protein>
    <submittedName>
        <fullName evidence="8">Protein FAM241B-like</fullName>
    </submittedName>
</protein>
<feature type="domain" description="DUF4605" evidence="7">
    <location>
        <begin position="80"/>
        <end position="138"/>
    </location>
</feature>
<keyword evidence="3 6" id="KW-0812">Transmembrane</keyword>
<dbReference type="PANTHER" id="PTHR33690:SF2">
    <property type="entry name" value="PROTEIN FAM241B"/>
    <property type="match status" value="1"/>
</dbReference>
<evidence type="ECO:0000256" key="4">
    <source>
        <dbReference type="ARBA" id="ARBA00022989"/>
    </source>
</evidence>
<feature type="transmembrane region" description="Helical" evidence="6">
    <location>
        <begin position="107"/>
        <end position="134"/>
    </location>
</feature>
<keyword evidence="5 6" id="KW-0472">Membrane</keyword>
<dbReference type="Proteomes" id="UP001369086">
    <property type="component" value="Unassembled WGS sequence"/>
</dbReference>
<evidence type="ECO:0000256" key="5">
    <source>
        <dbReference type="ARBA" id="ARBA00023136"/>
    </source>
</evidence>
<evidence type="ECO:0000259" key="7">
    <source>
        <dbReference type="Pfam" id="PF15378"/>
    </source>
</evidence>
<name>A0ABR0ZAR5_HUSHU</name>
<dbReference type="InterPro" id="IPR052502">
    <property type="entry name" value="FAM241_domain"/>
</dbReference>
<sequence>MKPGRDQLNTEALTLQSESMVRILANGEIVQDDDPRVRKPHNRREEVHVPRQGFIRQTHGGVQAQNTPQAPHAPRVQGRSAFSDMNQLLVNLGFPRWNLGTQVIEPLMSVGLLLVLAVVGLRGALLMGLLYVVVTRSQQ</sequence>
<comment type="subcellular location">
    <subcellularLocation>
        <location evidence="1">Membrane</location>
        <topology evidence="1">Single-pass membrane protein</topology>
    </subcellularLocation>
</comment>
<comment type="similarity">
    <text evidence="2">Belongs to the FAM241 family.</text>
</comment>
<evidence type="ECO:0000256" key="3">
    <source>
        <dbReference type="ARBA" id="ARBA00022692"/>
    </source>
</evidence>